<dbReference type="GO" id="GO:0005524">
    <property type="term" value="F:ATP binding"/>
    <property type="evidence" value="ECO:0007669"/>
    <property type="project" value="UniProtKB-KW"/>
</dbReference>
<evidence type="ECO:0000256" key="7">
    <source>
        <dbReference type="ARBA" id="ARBA00022741"/>
    </source>
</evidence>
<comment type="subcellular location">
    <subcellularLocation>
        <location evidence="1">Nucleus</location>
        <location evidence="1">Nucleolus</location>
    </subcellularLocation>
</comment>
<dbReference type="InterPro" id="IPR032319">
    <property type="entry name" value="CLP1_P"/>
</dbReference>
<reference evidence="13 14" key="1">
    <citation type="submission" date="2016-07" db="EMBL/GenBank/DDBJ databases">
        <title>Pervasive Adenine N6-methylation of Active Genes in Fungi.</title>
        <authorList>
            <consortium name="DOE Joint Genome Institute"/>
            <person name="Mondo S.J."/>
            <person name="Dannebaum R.O."/>
            <person name="Kuo R.C."/>
            <person name="Labutti K."/>
            <person name="Haridas S."/>
            <person name="Kuo A."/>
            <person name="Salamov A."/>
            <person name="Ahrendt S.R."/>
            <person name="Lipzen A."/>
            <person name="Sullivan W."/>
            <person name="Andreopoulos W.B."/>
            <person name="Clum A."/>
            <person name="Lindquist E."/>
            <person name="Daum C."/>
            <person name="Ramamoorthy G.K."/>
            <person name="Gryganskyi A."/>
            <person name="Culley D."/>
            <person name="Magnuson J.K."/>
            <person name="James T.Y."/>
            <person name="O'Malley M.A."/>
            <person name="Stajich J.E."/>
            <person name="Spatafora J.W."/>
            <person name="Visel A."/>
            <person name="Grigoriev I.V."/>
        </authorList>
    </citation>
    <scope>NUCLEOTIDE SEQUENCE [LARGE SCALE GENOMIC DNA]</scope>
    <source>
        <strain evidence="13 14">NRRL 3301</strain>
    </source>
</reference>
<evidence type="ECO:0000256" key="4">
    <source>
        <dbReference type="ARBA" id="ARBA00019824"/>
    </source>
</evidence>
<evidence type="ECO:0000256" key="9">
    <source>
        <dbReference type="ARBA" id="ARBA00022840"/>
    </source>
</evidence>
<dbReference type="GO" id="GO:0051731">
    <property type="term" value="F:polynucleotide 5'-hydroxyl-kinase activity"/>
    <property type="evidence" value="ECO:0007669"/>
    <property type="project" value="InterPro"/>
</dbReference>
<sequence>MKRLVFVGQALIAPLFGTIDIMGALLSSEESMPSKWTDRLEPLVEFYPVFSSRATALTCVQSVPFQPSCTSSTLVDEYFLNVKGKLGPLQDDWAKYQSIIVVRSMHWNGVAKLEHCLPTMKDLFCVRSKEFHAANQGDFYDVIPGFQPIVTPTLEARCIQIEPSWEQGIGRLFDNELVRTTPPVSFVCGTKNMGKSTFARYLVNQLLNRHRRVAYLETDVGQSEFTPNGIVALHILDTPILGPPFTHPHHVARRAHFVGSTSSGRDPDHYMTCVQQLVEVWRQESDEWLAVAANENDSTSQQLLPLVVNTPGWTKGLGYDLLLGMMEHVAPSHVFAFSAPSLDHKFHEGRQLPPDFADHVRRMGIPQLLYLQTANLANHDTSQLAGRAAHRVPAPTTWMDRYQASDLRQLMTMSWIYMDPTAFGVPATAWWRPCSTLVERVPWKIDWTHLQGIWILFDDVPLSQLLYALNGSLVALIGQVTSDATSNDDDRTALTKKLPAYHSSMKSVPPDPYQTECLGLGLIRSIDREKRQLYLVTSLPLDRLRRVTRIVKGDLELALPMMLDHRSLNLKGVAGVSWRNVPYISLESIDGIGAGKVRARRNLMRRSQQH</sequence>
<keyword evidence="6" id="KW-0808">Transferase</keyword>
<keyword evidence="10" id="KW-0539">Nucleus</keyword>
<keyword evidence="5" id="KW-0698">rRNA processing</keyword>
<dbReference type="PANTHER" id="PTHR12755:SF3">
    <property type="entry name" value="POLYNUCLEOTIDE 5'-HYDROXYL-KINASE NOL9"/>
    <property type="match status" value="1"/>
</dbReference>
<dbReference type="InterPro" id="IPR027417">
    <property type="entry name" value="P-loop_NTPase"/>
</dbReference>
<protein>
    <recommendedName>
        <fullName evidence="4">Polynucleotide 5'-hydroxyl-kinase GRC3</fullName>
    </recommendedName>
    <alternativeName>
        <fullName evidence="3">Polynucleotide 5'-hydroxyl-kinase grc3</fullName>
    </alternativeName>
</protein>
<keyword evidence="8" id="KW-0418">Kinase</keyword>
<dbReference type="InterPro" id="IPR045116">
    <property type="entry name" value="Clp1/Grc3"/>
</dbReference>
<dbReference type="Gene3D" id="3.40.50.300">
    <property type="entry name" value="P-loop containing nucleotide triphosphate hydrolases"/>
    <property type="match status" value="1"/>
</dbReference>
<evidence type="ECO:0000256" key="5">
    <source>
        <dbReference type="ARBA" id="ARBA00022552"/>
    </source>
</evidence>
<dbReference type="STRING" id="101127.A0A1X2G793"/>
<dbReference type="GO" id="GO:0005730">
    <property type="term" value="C:nucleolus"/>
    <property type="evidence" value="ECO:0007669"/>
    <property type="project" value="UniProtKB-SubCell"/>
</dbReference>
<organism evidence="13 14">
    <name type="scientific">Hesseltinella vesiculosa</name>
    <dbReference type="NCBI Taxonomy" id="101127"/>
    <lineage>
        <taxon>Eukaryota</taxon>
        <taxon>Fungi</taxon>
        <taxon>Fungi incertae sedis</taxon>
        <taxon>Mucoromycota</taxon>
        <taxon>Mucoromycotina</taxon>
        <taxon>Mucoromycetes</taxon>
        <taxon>Mucorales</taxon>
        <taxon>Cunninghamellaceae</taxon>
        <taxon>Hesseltinella</taxon>
    </lineage>
</organism>
<dbReference type="GO" id="GO:0000448">
    <property type="term" value="P:cleavage in ITS2 between 5.8S rRNA and LSU-rRNA of tricistronic rRNA transcript (SSU-rRNA, 5.8S rRNA, LSU-rRNA)"/>
    <property type="evidence" value="ECO:0007669"/>
    <property type="project" value="TreeGrafter"/>
</dbReference>
<feature type="domain" description="NOL9 C-terminal" evidence="12">
    <location>
        <begin position="514"/>
        <end position="555"/>
    </location>
</feature>
<evidence type="ECO:0000256" key="10">
    <source>
        <dbReference type="ARBA" id="ARBA00023242"/>
    </source>
</evidence>
<name>A0A1X2G793_9FUNG</name>
<evidence type="ECO:0000313" key="13">
    <source>
        <dbReference type="EMBL" id="ORX46801.1"/>
    </source>
</evidence>
<feature type="domain" description="Clp1 P-loop" evidence="11">
    <location>
        <begin position="189"/>
        <end position="345"/>
    </location>
</feature>
<proteinExistence type="inferred from homology"/>
<dbReference type="SUPFAM" id="SSF52540">
    <property type="entry name" value="P-loop containing nucleoside triphosphate hydrolases"/>
    <property type="match status" value="1"/>
</dbReference>
<evidence type="ECO:0000259" key="12">
    <source>
        <dbReference type="Pfam" id="PF25467"/>
    </source>
</evidence>
<comment type="caution">
    <text evidence="13">The sequence shown here is derived from an EMBL/GenBank/DDBJ whole genome shotgun (WGS) entry which is preliminary data.</text>
</comment>
<evidence type="ECO:0000256" key="1">
    <source>
        <dbReference type="ARBA" id="ARBA00004604"/>
    </source>
</evidence>
<dbReference type="PANTHER" id="PTHR12755">
    <property type="entry name" value="CLEAVAGE/POLYADENYLATION FACTOR IA SUBUNIT CLP1P"/>
    <property type="match status" value="1"/>
</dbReference>
<accession>A0A1X2G793</accession>
<dbReference type="InterPro" id="IPR057570">
    <property type="entry name" value="NOL9_C"/>
</dbReference>
<evidence type="ECO:0000259" key="11">
    <source>
        <dbReference type="Pfam" id="PF16575"/>
    </source>
</evidence>
<gene>
    <name evidence="13" type="ORF">DM01DRAFT_1148420</name>
</gene>
<evidence type="ECO:0000256" key="3">
    <source>
        <dbReference type="ARBA" id="ARBA00018706"/>
    </source>
</evidence>
<dbReference type="AlphaFoldDB" id="A0A1X2G793"/>
<evidence type="ECO:0000313" key="14">
    <source>
        <dbReference type="Proteomes" id="UP000242146"/>
    </source>
</evidence>
<dbReference type="Pfam" id="PF25467">
    <property type="entry name" value="NOL9_C"/>
    <property type="match status" value="1"/>
</dbReference>
<dbReference type="EMBL" id="MCGT01000036">
    <property type="protein sequence ID" value="ORX46801.1"/>
    <property type="molecule type" value="Genomic_DNA"/>
</dbReference>
<dbReference type="Pfam" id="PF16575">
    <property type="entry name" value="CLP1_P"/>
    <property type="match status" value="1"/>
</dbReference>
<dbReference type="OrthoDB" id="2405412at2759"/>
<keyword evidence="14" id="KW-1185">Reference proteome</keyword>
<dbReference type="Proteomes" id="UP000242146">
    <property type="component" value="Unassembled WGS sequence"/>
</dbReference>
<comment type="similarity">
    <text evidence="2">Belongs to the Clp1 family. NOL9/GRC3 subfamily.</text>
</comment>
<evidence type="ECO:0000256" key="6">
    <source>
        <dbReference type="ARBA" id="ARBA00022679"/>
    </source>
</evidence>
<evidence type="ECO:0000256" key="8">
    <source>
        <dbReference type="ARBA" id="ARBA00022777"/>
    </source>
</evidence>
<keyword evidence="7" id="KW-0547">Nucleotide-binding</keyword>
<evidence type="ECO:0000256" key="2">
    <source>
        <dbReference type="ARBA" id="ARBA00011003"/>
    </source>
</evidence>
<keyword evidence="9" id="KW-0067">ATP-binding</keyword>